<evidence type="ECO:0000256" key="4">
    <source>
        <dbReference type="ARBA" id="ARBA00022490"/>
    </source>
</evidence>
<sequence length="218" mass="23760">MEDNLLESTPEGIETAADSIREGGVIVTPSDTNLALTLDPWDEAAIERAFRIKNREPVDPLTLFIRDPDDWTRWGTTDRRDEMDALVEAFWPGPLNLIVEKTEAVPERVVAGGDTVSLACLSNPTWRTLSKAVDQPLCMTSANLTGQADDQLVDLDLATEQVGDRVDYILKGSAQATTQSSTIVDLSGPEPTILRHGDITVEDLNAVVDVFSSPDETP</sequence>
<evidence type="ECO:0000256" key="7">
    <source>
        <dbReference type="ARBA" id="ARBA00022695"/>
    </source>
</evidence>
<dbReference type="NCBIfam" id="TIGR00057">
    <property type="entry name" value="L-threonylcarbamoyladenylate synthase"/>
    <property type="match status" value="1"/>
</dbReference>
<dbReference type="EC" id="2.7.7.87" evidence="3"/>
<keyword evidence="8" id="KW-0547">Nucleotide-binding</keyword>
<dbReference type="InterPro" id="IPR006070">
    <property type="entry name" value="Sua5-like_dom"/>
</dbReference>
<accession>A0A1H6STB5</accession>
<dbReference type="AlphaFoldDB" id="A0A1H6STB5"/>
<protein>
    <recommendedName>
        <fullName evidence="10">L-threonylcarbamoyladenylate synthase</fullName>
        <ecNumber evidence="3">2.7.7.87</ecNumber>
    </recommendedName>
    <alternativeName>
        <fullName evidence="10">L-threonylcarbamoyladenylate synthase</fullName>
    </alternativeName>
</protein>
<evidence type="ECO:0000256" key="10">
    <source>
        <dbReference type="ARBA" id="ARBA00029774"/>
    </source>
</evidence>
<keyword evidence="4" id="KW-0963">Cytoplasm</keyword>
<evidence type="ECO:0000256" key="11">
    <source>
        <dbReference type="ARBA" id="ARBA00048366"/>
    </source>
</evidence>
<comment type="subcellular location">
    <subcellularLocation>
        <location evidence="1">Cytoplasm</location>
    </subcellularLocation>
</comment>
<evidence type="ECO:0000313" key="13">
    <source>
        <dbReference type="EMBL" id="SEI66822.1"/>
    </source>
</evidence>
<proteinExistence type="inferred from homology"/>
<dbReference type="InterPro" id="IPR050156">
    <property type="entry name" value="TC-AMP_synthase_SUA5"/>
</dbReference>
<dbReference type="InterPro" id="IPR017945">
    <property type="entry name" value="DHBP_synth_RibB-like_a/b_dom"/>
</dbReference>
<dbReference type="Pfam" id="PF01300">
    <property type="entry name" value="Sua5_yciO_yrdC"/>
    <property type="match status" value="1"/>
</dbReference>
<evidence type="ECO:0000256" key="5">
    <source>
        <dbReference type="ARBA" id="ARBA00022679"/>
    </source>
</evidence>
<dbReference type="KEGG" id="hae:halTADL_3211"/>
<dbReference type="GeneID" id="35003977"/>
<evidence type="ECO:0000256" key="1">
    <source>
        <dbReference type="ARBA" id="ARBA00004496"/>
    </source>
</evidence>
<comment type="catalytic activity">
    <reaction evidence="11">
        <text>L-threonine + hydrogencarbonate + ATP = L-threonylcarbamoyladenylate + diphosphate + H2O</text>
        <dbReference type="Rhea" id="RHEA:36407"/>
        <dbReference type="ChEBI" id="CHEBI:15377"/>
        <dbReference type="ChEBI" id="CHEBI:17544"/>
        <dbReference type="ChEBI" id="CHEBI:30616"/>
        <dbReference type="ChEBI" id="CHEBI:33019"/>
        <dbReference type="ChEBI" id="CHEBI:57926"/>
        <dbReference type="ChEBI" id="CHEBI:73682"/>
        <dbReference type="EC" id="2.7.7.87"/>
    </reaction>
</comment>
<dbReference type="Gene3D" id="3.90.870.10">
    <property type="entry name" value="DHBP synthase"/>
    <property type="match status" value="1"/>
</dbReference>
<dbReference type="Proteomes" id="UP000198888">
    <property type="component" value="Unassembled WGS sequence"/>
</dbReference>
<dbReference type="STRING" id="1073996.SAMN05444271_10576"/>
<dbReference type="OrthoDB" id="39992at2157"/>
<dbReference type="EMBL" id="FNYR01000005">
    <property type="protein sequence ID" value="SEI66822.1"/>
    <property type="molecule type" value="Genomic_DNA"/>
</dbReference>
<evidence type="ECO:0000256" key="8">
    <source>
        <dbReference type="ARBA" id="ARBA00022741"/>
    </source>
</evidence>
<keyword evidence="5" id="KW-0808">Transferase</keyword>
<accession>A0A2H4Q6B6</accession>
<keyword evidence="6" id="KW-0819">tRNA processing</keyword>
<feature type="domain" description="YrdC-like" evidence="12">
    <location>
        <begin position="10"/>
        <end position="199"/>
    </location>
</feature>
<evidence type="ECO:0000256" key="2">
    <source>
        <dbReference type="ARBA" id="ARBA00007663"/>
    </source>
</evidence>
<keyword evidence="7" id="KW-0548">Nucleotidyltransferase</keyword>
<reference evidence="13 14" key="1">
    <citation type="submission" date="2016-10" db="EMBL/GenBank/DDBJ databases">
        <authorList>
            <person name="de Groot N.N."/>
        </authorList>
    </citation>
    <scope>NUCLEOTIDE SEQUENCE [LARGE SCALE GENOMIC DNA]</scope>
    <source>
        <strain evidence="13 14">DSM 22187</strain>
    </source>
</reference>
<comment type="similarity">
    <text evidence="2">Belongs to the SUA5 family.</text>
</comment>
<dbReference type="RefSeq" id="WP_089671374.1">
    <property type="nucleotide sequence ID" value="NZ_CP024845.1"/>
</dbReference>
<organism evidence="13 14">
    <name type="scientific">Halohasta litchfieldiae</name>
    <dbReference type="NCBI Taxonomy" id="1073996"/>
    <lineage>
        <taxon>Archaea</taxon>
        <taxon>Methanobacteriati</taxon>
        <taxon>Methanobacteriota</taxon>
        <taxon>Stenosarchaea group</taxon>
        <taxon>Halobacteria</taxon>
        <taxon>Halobacteriales</taxon>
        <taxon>Haloferacaceae</taxon>
        <taxon>Halohasta</taxon>
    </lineage>
</organism>
<name>A0A1H6STB5_9EURY</name>
<dbReference type="PANTHER" id="PTHR17490">
    <property type="entry name" value="SUA5"/>
    <property type="match status" value="1"/>
</dbReference>
<dbReference type="GO" id="GO:0008033">
    <property type="term" value="P:tRNA processing"/>
    <property type="evidence" value="ECO:0007669"/>
    <property type="project" value="UniProtKB-KW"/>
</dbReference>
<gene>
    <name evidence="13" type="ORF">SAMN05444271_10576</name>
</gene>
<dbReference type="GO" id="GO:0061710">
    <property type="term" value="F:L-threonylcarbamoyladenylate synthase"/>
    <property type="evidence" value="ECO:0007669"/>
    <property type="project" value="UniProtKB-EC"/>
</dbReference>
<dbReference type="GO" id="GO:0006450">
    <property type="term" value="P:regulation of translational fidelity"/>
    <property type="evidence" value="ECO:0007669"/>
    <property type="project" value="TreeGrafter"/>
</dbReference>
<keyword evidence="9" id="KW-0067">ATP-binding</keyword>
<evidence type="ECO:0000313" key="14">
    <source>
        <dbReference type="Proteomes" id="UP000198888"/>
    </source>
</evidence>
<dbReference type="GO" id="GO:0003725">
    <property type="term" value="F:double-stranded RNA binding"/>
    <property type="evidence" value="ECO:0007669"/>
    <property type="project" value="InterPro"/>
</dbReference>
<evidence type="ECO:0000256" key="3">
    <source>
        <dbReference type="ARBA" id="ARBA00012584"/>
    </source>
</evidence>
<keyword evidence="14" id="KW-1185">Reference proteome</keyword>
<dbReference type="GO" id="GO:0005524">
    <property type="term" value="F:ATP binding"/>
    <property type="evidence" value="ECO:0007669"/>
    <property type="project" value="UniProtKB-KW"/>
</dbReference>
<evidence type="ECO:0000259" key="12">
    <source>
        <dbReference type="PROSITE" id="PS51163"/>
    </source>
</evidence>
<evidence type="ECO:0000256" key="9">
    <source>
        <dbReference type="ARBA" id="ARBA00022840"/>
    </source>
</evidence>
<dbReference type="PANTHER" id="PTHR17490:SF16">
    <property type="entry name" value="THREONYLCARBAMOYL-AMP SYNTHASE"/>
    <property type="match status" value="1"/>
</dbReference>
<dbReference type="GO" id="GO:0005737">
    <property type="term" value="C:cytoplasm"/>
    <property type="evidence" value="ECO:0007669"/>
    <property type="project" value="UniProtKB-SubCell"/>
</dbReference>
<evidence type="ECO:0000256" key="6">
    <source>
        <dbReference type="ARBA" id="ARBA00022694"/>
    </source>
</evidence>
<dbReference type="SUPFAM" id="SSF55821">
    <property type="entry name" value="YrdC/RibB"/>
    <property type="match status" value="1"/>
</dbReference>
<dbReference type="PROSITE" id="PS51163">
    <property type="entry name" value="YRDC"/>
    <property type="match status" value="1"/>
</dbReference>
<dbReference type="GO" id="GO:0000049">
    <property type="term" value="F:tRNA binding"/>
    <property type="evidence" value="ECO:0007669"/>
    <property type="project" value="TreeGrafter"/>
</dbReference>